<evidence type="ECO:0000256" key="1">
    <source>
        <dbReference type="ARBA" id="ARBA00009437"/>
    </source>
</evidence>
<gene>
    <name evidence="6" type="ORF">ADH67_08005</name>
</gene>
<dbReference type="InterPro" id="IPR036390">
    <property type="entry name" value="WH_DNA-bd_sf"/>
</dbReference>
<dbReference type="Gene3D" id="3.40.190.290">
    <property type="match status" value="1"/>
</dbReference>
<dbReference type="GO" id="GO:0000976">
    <property type="term" value="F:transcription cis-regulatory region binding"/>
    <property type="evidence" value="ECO:0007669"/>
    <property type="project" value="TreeGrafter"/>
</dbReference>
<dbReference type="Proteomes" id="UP000214610">
    <property type="component" value="Unassembled WGS sequence"/>
</dbReference>
<keyword evidence="2" id="KW-0805">Transcription regulation</keyword>
<comment type="similarity">
    <text evidence="1">Belongs to the LysR transcriptional regulatory family.</text>
</comment>
<evidence type="ECO:0000259" key="5">
    <source>
        <dbReference type="PROSITE" id="PS50931"/>
    </source>
</evidence>
<proteinExistence type="inferred from homology"/>
<dbReference type="CDD" id="cd05466">
    <property type="entry name" value="PBP2_LTTR_substrate"/>
    <property type="match status" value="1"/>
</dbReference>
<evidence type="ECO:0000256" key="4">
    <source>
        <dbReference type="ARBA" id="ARBA00023163"/>
    </source>
</evidence>
<evidence type="ECO:0000256" key="2">
    <source>
        <dbReference type="ARBA" id="ARBA00023015"/>
    </source>
</evidence>
<keyword evidence="7" id="KW-1185">Reference proteome</keyword>
<dbReference type="AlphaFoldDB" id="A0A227KIW5"/>
<dbReference type="InterPro" id="IPR000847">
    <property type="entry name" value="LysR_HTH_N"/>
</dbReference>
<name>A0A227KIW5_9BURK</name>
<dbReference type="InterPro" id="IPR036388">
    <property type="entry name" value="WH-like_DNA-bd_sf"/>
</dbReference>
<feature type="domain" description="HTH lysR-type" evidence="5">
    <location>
        <begin position="1"/>
        <end position="58"/>
    </location>
</feature>
<evidence type="ECO:0000313" key="6">
    <source>
        <dbReference type="EMBL" id="OXE47713.1"/>
    </source>
</evidence>
<dbReference type="SUPFAM" id="SSF53850">
    <property type="entry name" value="Periplasmic binding protein-like II"/>
    <property type="match status" value="1"/>
</dbReference>
<protein>
    <submittedName>
        <fullName evidence="6">LysR family transcriptional regulator</fullName>
    </submittedName>
</protein>
<keyword evidence="3" id="KW-0238">DNA-binding</keyword>
<organism evidence="6 7">
    <name type="scientific">Turicimonas muris</name>
    <dbReference type="NCBI Taxonomy" id="1796652"/>
    <lineage>
        <taxon>Bacteria</taxon>
        <taxon>Pseudomonadati</taxon>
        <taxon>Pseudomonadota</taxon>
        <taxon>Betaproteobacteria</taxon>
        <taxon>Burkholderiales</taxon>
        <taxon>Sutterellaceae</taxon>
        <taxon>Turicimonas</taxon>
    </lineage>
</organism>
<dbReference type="GO" id="GO:0003700">
    <property type="term" value="F:DNA-binding transcription factor activity"/>
    <property type="evidence" value="ECO:0007669"/>
    <property type="project" value="InterPro"/>
</dbReference>
<reference evidence="7" key="1">
    <citation type="submission" date="2017-05" db="EMBL/GenBank/DDBJ databases">
        <title>Improved OligoMM genomes.</title>
        <authorList>
            <person name="Garzetti D."/>
        </authorList>
    </citation>
    <scope>NUCLEOTIDE SEQUENCE [LARGE SCALE GENOMIC DNA]</scope>
    <source>
        <strain evidence="7">YL45</strain>
    </source>
</reference>
<sequence>MNLQALKIFYTVMTTGSYSAAAQKHNCSQPTVTFQIHQLEEYLGIQLFEKIGRHNYPTDQARTLLPKVIGLLDNLAQIDKFKEVRRDLKGEIYIGICDGVFSYRLPHLFKRFNFLAPNVNIITHCDTAASLISQINKGELDLALTFNRGNYPASASTYPLKVMKLSLIVNSQTKIGKNAFMFPNQRIDHPFIVSNLNSGPAKFFLKFLKEFCIETKGMIQLNNVESVKHFILSDFGFTYTLEHNFDSEIKSGALKVLPTALGQASIGLILMKNRNKVESPSVSLLSQLIIEELSNPKEEFKDFYTKTLLKYQLPLRKNRS</sequence>
<keyword evidence="4" id="KW-0804">Transcription</keyword>
<dbReference type="Gene3D" id="1.10.10.10">
    <property type="entry name" value="Winged helix-like DNA-binding domain superfamily/Winged helix DNA-binding domain"/>
    <property type="match status" value="1"/>
</dbReference>
<dbReference type="SUPFAM" id="SSF46785">
    <property type="entry name" value="Winged helix' DNA-binding domain"/>
    <property type="match status" value="1"/>
</dbReference>
<evidence type="ECO:0000313" key="7">
    <source>
        <dbReference type="Proteomes" id="UP000214610"/>
    </source>
</evidence>
<comment type="caution">
    <text evidence="6">The sequence shown here is derived from an EMBL/GenBank/DDBJ whole genome shotgun (WGS) entry which is preliminary data.</text>
</comment>
<dbReference type="PROSITE" id="PS50931">
    <property type="entry name" value="HTH_LYSR"/>
    <property type="match status" value="1"/>
</dbReference>
<dbReference type="Pfam" id="PF00126">
    <property type="entry name" value="HTH_1"/>
    <property type="match status" value="1"/>
</dbReference>
<dbReference type="RefSeq" id="WP_066595209.1">
    <property type="nucleotide sequence ID" value="NZ_CAJTBZ010000002.1"/>
</dbReference>
<dbReference type="InterPro" id="IPR005119">
    <property type="entry name" value="LysR_subst-bd"/>
</dbReference>
<dbReference type="EMBL" id="NHMP01000004">
    <property type="protein sequence ID" value="OXE47713.1"/>
    <property type="molecule type" value="Genomic_DNA"/>
</dbReference>
<dbReference type="PANTHER" id="PTHR30126">
    <property type="entry name" value="HTH-TYPE TRANSCRIPTIONAL REGULATOR"/>
    <property type="match status" value="1"/>
</dbReference>
<dbReference type="PRINTS" id="PR00039">
    <property type="entry name" value="HTHLYSR"/>
</dbReference>
<dbReference type="Pfam" id="PF03466">
    <property type="entry name" value="LysR_substrate"/>
    <property type="match status" value="1"/>
</dbReference>
<accession>A0A227KIW5</accession>
<dbReference type="PANTHER" id="PTHR30126:SF5">
    <property type="entry name" value="HTH-TYPE TRANSCRIPTIONAL ACTIVATOR CMPR"/>
    <property type="match status" value="1"/>
</dbReference>
<evidence type="ECO:0000256" key="3">
    <source>
        <dbReference type="ARBA" id="ARBA00023125"/>
    </source>
</evidence>